<keyword evidence="5" id="KW-1185">Reference proteome</keyword>
<accession>A0AAF3FMG8</accession>
<dbReference type="InterPro" id="IPR006683">
    <property type="entry name" value="Thioestr_dom"/>
</dbReference>
<dbReference type="InterPro" id="IPR039298">
    <property type="entry name" value="ACOT13"/>
</dbReference>
<dbReference type="Proteomes" id="UP000887575">
    <property type="component" value="Unassembled WGS sequence"/>
</dbReference>
<evidence type="ECO:0000259" key="4">
    <source>
        <dbReference type="Pfam" id="PF03061"/>
    </source>
</evidence>
<dbReference type="CDD" id="cd03443">
    <property type="entry name" value="PaaI_thioesterase"/>
    <property type="match status" value="1"/>
</dbReference>
<dbReference type="GO" id="GO:0047617">
    <property type="term" value="F:fatty acyl-CoA hydrolase activity"/>
    <property type="evidence" value="ECO:0007669"/>
    <property type="project" value="InterPro"/>
</dbReference>
<protein>
    <submittedName>
        <fullName evidence="6">Thioesterase domain-containing protein</fullName>
    </submittedName>
</protein>
<dbReference type="SUPFAM" id="SSF54637">
    <property type="entry name" value="Thioesterase/thiol ester dehydrase-isomerase"/>
    <property type="match status" value="1"/>
</dbReference>
<name>A0AAF3FMG8_9BILA</name>
<dbReference type="PANTHER" id="PTHR21660:SF1">
    <property type="entry name" value="ACYL-COENZYME A THIOESTERASE 13"/>
    <property type="match status" value="1"/>
</dbReference>
<dbReference type="NCBIfam" id="TIGR00369">
    <property type="entry name" value="unchar_dom_1"/>
    <property type="match status" value="1"/>
</dbReference>
<dbReference type="InterPro" id="IPR029069">
    <property type="entry name" value="HotDog_dom_sf"/>
</dbReference>
<feature type="domain" description="Thioesterase" evidence="4">
    <location>
        <begin position="89"/>
        <end position="165"/>
    </location>
</feature>
<dbReference type="AlphaFoldDB" id="A0AAF3FMG8"/>
<sequence length="196" mass="21611">MKGNSAIGIICSLSFWTQFSDDSMAPQSPQNENEIQSTSADMDRLQQWFSHLHNSKNYNRNLKSVVPIFASKERCVFEMPIDEESVNGYGTLHGAATMALLDVLTAITVMLSVPQKNVLSVDMSASYMLPVSRGDTVEVTTNVLRIGRTTAFVEAEFRRKSDGRVAAKGRQTLALVDKQPPKKEIDEPTPDVKSAA</sequence>
<proteinExistence type="inferred from homology"/>
<evidence type="ECO:0000313" key="5">
    <source>
        <dbReference type="Proteomes" id="UP000887575"/>
    </source>
</evidence>
<dbReference type="PANTHER" id="PTHR21660">
    <property type="entry name" value="THIOESTERASE SUPERFAMILY MEMBER-RELATED"/>
    <property type="match status" value="1"/>
</dbReference>
<evidence type="ECO:0000256" key="3">
    <source>
        <dbReference type="SAM" id="MobiDB-lite"/>
    </source>
</evidence>
<dbReference type="Gene3D" id="3.10.129.10">
    <property type="entry name" value="Hotdog Thioesterase"/>
    <property type="match status" value="1"/>
</dbReference>
<organism evidence="5 6">
    <name type="scientific">Mesorhabditis belari</name>
    <dbReference type="NCBI Taxonomy" id="2138241"/>
    <lineage>
        <taxon>Eukaryota</taxon>
        <taxon>Metazoa</taxon>
        <taxon>Ecdysozoa</taxon>
        <taxon>Nematoda</taxon>
        <taxon>Chromadorea</taxon>
        <taxon>Rhabditida</taxon>
        <taxon>Rhabditina</taxon>
        <taxon>Rhabditomorpha</taxon>
        <taxon>Rhabditoidea</taxon>
        <taxon>Rhabditidae</taxon>
        <taxon>Mesorhabditinae</taxon>
        <taxon>Mesorhabditis</taxon>
    </lineage>
</organism>
<keyword evidence="2" id="KW-0378">Hydrolase</keyword>
<evidence type="ECO:0000313" key="6">
    <source>
        <dbReference type="WBParaSite" id="MBELARI_LOCUS7852"/>
    </source>
</evidence>
<dbReference type="Pfam" id="PF03061">
    <property type="entry name" value="4HBT"/>
    <property type="match status" value="1"/>
</dbReference>
<evidence type="ECO:0000256" key="2">
    <source>
        <dbReference type="ARBA" id="ARBA00022801"/>
    </source>
</evidence>
<dbReference type="InterPro" id="IPR003736">
    <property type="entry name" value="PAAI_dom"/>
</dbReference>
<comment type="similarity">
    <text evidence="1">Belongs to the thioesterase PaaI family.</text>
</comment>
<dbReference type="WBParaSite" id="MBELARI_LOCUS7852">
    <property type="protein sequence ID" value="MBELARI_LOCUS7852"/>
    <property type="gene ID" value="MBELARI_LOCUS7852"/>
</dbReference>
<evidence type="ECO:0000256" key="1">
    <source>
        <dbReference type="ARBA" id="ARBA00008324"/>
    </source>
</evidence>
<reference evidence="6" key="1">
    <citation type="submission" date="2024-02" db="UniProtKB">
        <authorList>
            <consortium name="WormBaseParasite"/>
        </authorList>
    </citation>
    <scope>IDENTIFICATION</scope>
</reference>
<feature type="region of interest" description="Disordered" evidence="3">
    <location>
        <begin position="175"/>
        <end position="196"/>
    </location>
</feature>